<proteinExistence type="inferred from homology"/>
<organism evidence="6 7">
    <name type="scientific">Dendrobium nobile</name>
    <name type="common">Orchid</name>
    <dbReference type="NCBI Taxonomy" id="94219"/>
    <lineage>
        <taxon>Eukaryota</taxon>
        <taxon>Viridiplantae</taxon>
        <taxon>Streptophyta</taxon>
        <taxon>Embryophyta</taxon>
        <taxon>Tracheophyta</taxon>
        <taxon>Spermatophyta</taxon>
        <taxon>Magnoliopsida</taxon>
        <taxon>Liliopsida</taxon>
        <taxon>Asparagales</taxon>
        <taxon>Orchidaceae</taxon>
        <taxon>Epidendroideae</taxon>
        <taxon>Malaxideae</taxon>
        <taxon>Dendrobiinae</taxon>
        <taxon>Dendrobium</taxon>
    </lineage>
</organism>
<evidence type="ECO:0008006" key="8">
    <source>
        <dbReference type="Google" id="ProtNLM"/>
    </source>
</evidence>
<dbReference type="GO" id="GO:0005840">
    <property type="term" value="C:ribosome"/>
    <property type="evidence" value="ECO:0007669"/>
    <property type="project" value="UniProtKB-KW"/>
</dbReference>
<dbReference type="Pfam" id="PF01775">
    <property type="entry name" value="Ribosomal_L18A"/>
    <property type="match status" value="1"/>
</dbReference>
<reference evidence="6" key="1">
    <citation type="journal article" date="2022" name="Front. Genet.">
        <title>Chromosome-Scale Assembly of the Dendrobium nobile Genome Provides Insights Into the Molecular Mechanism of the Biosynthesis of the Medicinal Active Ingredient of Dendrobium.</title>
        <authorList>
            <person name="Xu Q."/>
            <person name="Niu S.-C."/>
            <person name="Li K.-L."/>
            <person name="Zheng P.-J."/>
            <person name="Zhang X.-J."/>
            <person name="Jia Y."/>
            <person name="Liu Y."/>
            <person name="Niu Y.-X."/>
            <person name="Yu L.-H."/>
            <person name="Chen D.-F."/>
            <person name="Zhang G.-Q."/>
        </authorList>
    </citation>
    <scope>NUCLEOTIDE SEQUENCE</scope>
    <source>
        <tissue evidence="6">Leaf</tissue>
    </source>
</reference>
<dbReference type="FunFam" id="3.10.20.10:FF:000001">
    <property type="entry name" value="60S ribosomal protein L18a"/>
    <property type="match status" value="1"/>
</dbReference>
<evidence type="ECO:0000259" key="5">
    <source>
        <dbReference type="Pfam" id="PF14111"/>
    </source>
</evidence>
<dbReference type="Gene3D" id="3.10.20.10">
    <property type="match status" value="1"/>
</dbReference>
<keyword evidence="7" id="KW-1185">Reference proteome</keyword>
<evidence type="ECO:0000256" key="1">
    <source>
        <dbReference type="ARBA" id="ARBA00009362"/>
    </source>
</evidence>
<name>A0A8T3ALP5_DENNO</name>
<evidence type="ECO:0000313" key="6">
    <source>
        <dbReference type="EMBL" id="KAI0497183.1"/>
    </source>
</evidence>
<dbReference type="GO" id="GO:1990904">
    <property type="term" value="C:ribonucleoprotein complex"/>
    <property type="evidence" value="ECO:0007669"/>
    <property type="project" value="UniProtKB-KW"/>
</dbReference>
<evidence type="ECO:0000256" key="3">
    <source>
        <dbReference type="ARBA" id="ARBA00023274"/>
    </source>
</evidence>
<dbReference type="InterPro" id="IPR023573">
    <property type="entry name" value="Ribosomal_eL20_dom"/>
</dbReference>
<gene>
    <name evidence="6" type="ORF">KFK09_020405</name>
</gene>
<feature type="domain" description="Large ribosomal subunit protein eL20" evidence="4">
    <location>
        <begin position="604"/>
        <end position="650"/>
    </location>
</feature>
<dbReference type="InterPro" id="IPR021138">
    <property type="entry name" value="Ribosomal_eL20_eukaryotes"/>
</dbReference>
<protein>
    <recommendedName>
        <fullName evidence="8">60S ribosomal protein L18a</fullName>
    </recommendedName>
</protein>
<keyword evidence="2" id="KW-0689">Ribosomal protein</keyword>
<dbReference type="InterPro" id="IPR025558">
    <property type="entry name" value="DUF4283"/>
</dbReference>
<dbReference type="PANTHER" id="PTHR10052">
    <property type="entry name" value="60S RIBOSOMAL PROTEIN L18A"/>
    <property type="match status" value="1"/>
</dbReference>
<dbReference type="SUPFAM" id="SSF160374">
    <property type="entry name" value="RplX-like"/>
    <property type="match status" value="1"/>
</dbReference>
<dbReference type="GO" id="GO:0003735">
    <property type="term" value="F:structural constituent of ribosome"/>
    <property type="evidence" value="ECO:0007669"/>
    <property type="project" value="InterPro"/>
</dbReference>
<sequence>MTEEDRRPSVGASIITECLEERISTVEDSISHLVEDIVHFNNSAKPLIIREVSEYPVKKTDDFVIGKCKCILNLPAYNTPSLKNSNIDLNQKSNDVEASSSNVKVFVNKFSCSNAISDLWPEINANYQNFINNSSHYIDEHPFDLSSDLPAKNFKQAVIGEKVSCEVMAKNSDYRATNNVPNAWKKTQHIKLNYDLSSTPVTDDGIAVIMNPDLENVNSHVLRNSLVIIVLGSNIPFPVCSRELRKQWSRFGKFHLTTLGLDWILCSFTNPDAVEEVLEEGPWFIRGNIIGLDRWSPTFSPESLKGLTAPIWIRMPCLPLHCWDEQNICRIASMIGAPLYLDGNYFKWGKRGYARDGCLEKNNSSSTLITTEGKGCLRTQVNPNGLLANSGIPYHKSDLIIQTEKKNLEVEKVDLNSISNSTDLVAEEVINMDIPEDIENNNIFSLLQHVNEEGNVMNSKAMSLITNEERQHELNKIIHGGNEDSCYFLAANALDFAFGSFRNNPVWDNREANQHFVLGSKAWLPPPPGWIKCNVDASLSSNNLVGIGGMFKIGCLMPKFCKAHVSRGLRPGESFRRFVSGPVHAGSIFEKYPTKIKNYGIWLRYQSRTGYHNMYKEYRDTTLNGAVEHMYNEMASRHRVRFPCIQIIKTATIPLKLCKREITKQFHDSKIKFPLVFKKVRPPSRKLKTTFKASRPNLFM</sequence>
<feature type="domain" description="DUF4283" evidence="5">
    <location>
        <begin position="221"/>
        <end position="302"/>
    </location>
</feature>
<evidence type="ECO:0000259" key="4">
    <source>
        <dbReference type="Pfam" id="PF01775"/>
    </source>
</evidence>
<keyword evidence="3" id="KW-0687">Ribonucleoprotein</keyword>
<dbReference type="Proteomes" id="UP000829196">
    <property type="component" value="Unassembled WGS sequence"/>
</dbReference>
<accession>A0A8T3ALP5</accession>
<comment type="caution">
    <text evidence="6">The sequence shown here is derived from an EMBL/GenBank/DDBJ whole genome shotgun (WGS) entry which is preliminary data.</text>
</comment>
<evidence type="ECO:0000313" key="7">
    <source>
        <dbReference type="Proteomes" id="UP000829196"/>
    </source>
</evidence>
<evidence type="ECO:0000256" key="2">
    <source>
        <dbReference type="ARBA" id="ARBA00022980"/>
    </source>
</evidence>
<comment type="similarity">
    <text evidence="1">Belongs to the eukaryotic ribosomal protein eL20 family.</text>
</comment>
<dbReference type="EMBL" id="JAGYWB010000015">
    <property type="protein sequence ID" value="KAI0497183.1"/>
    <property type="molecule type" value="Genomic_DNA"/>
</dbReference>
<dbReference type="SMR" id="A0A8T3ALP5"/>
<dbReference type="Pfam" id="PF14111">
    <property type="entry name" value="DUF4283"/>
    <property type="match status" value="1"/>
</dbReference>
<dbReference type="AlphaFoldDB" id="A0A8T3ALP5"/>
<dbReference type="GO" id="GO:0006412">
    <property type="term" value="P:translation"/>
    <property type="evidence" value="ECO:0007669"/>
    <property type="project" value="InterPro"/>
</dbReference>